<name>X1AJH0_9ZZZZ</name>
<comment type="caution">
    <text evidence="1">The sequence shown here is derived from an EMBL/GenBank/DDBJ whole genome shotgun (WGS) entry which is preliminary data.</text>
</comment>
<proteinExistence type="predicted"/>
<protein>
    <submittedName>
        <fullName evidence="1">Uncharacterized protein</fullName>
    </submittedName>
</protein>
<dbReference type="EMBL" id="BART01013924">
    <property type="protein sequence ID" value="GAG82755.1"/>
    <property type="molecule type" value="Genomic_DNA"/>
</dbReference>
<reference evidence="1" key="1">
    <citation type="journal article" date="2014" name="Front. Microbiol.">
        <title>High frequency of phylogenetically diverse reductive dehalogenase-homologous genes in deep subseafloor sedimentary metagenomes.</title>
        <authorList>
            <person name="Kawai M."/>
            <person name="Futagami T."/>
            <person name="Toyoda A."/>
            <person name="Takaki Y."/>
            <person name="Nishi S."/>
            <person name="Hori S."/>
            <person name="Arai W."/>
            <person name="Tsubouchi T."/>
            <person name="Morono Y."/>
            <person name="Uchiyama I."/>
            <person name="Ito T."/>
            <person name="Fujiyama A."/>
            <person name="Inagaki F."/>
            <person name="Takami H."/>
        </authorList>
    </citation>
    <scope>NUCLEOTIDE SEQUENCE</scope>
    <source>
        <strain evidence="1">Expedition CK06-06</strain>
    </source>
</reference>
<feature type="non-terminal residue" evidence="1">
    <location>
        <position position="1"/>
    </location>
</feature>
<gene>
    <name evidence="1" type="ORF">S01H4_28153</name>
</gene>
<organism evidence="1">
    <name type="scientific">marine sediment metagenome</name>
    <dbReference type="NCBI Taxonomy" id="412755"/>
    <lineage>
        <taxon>unclassified sequences</taxon>
        <taxon>metagenomes</taxon>
        <taxon>ecological metagenomes</taxon>
    </lineage>
</organism>
<evidence type="ECO:0000313" key="1">
    <source>
        <dbReference type="EMBL" id="GAG82755.1"/>
    </source>
</evidence>
<accession>X1AJH0</accession>
<dbReference type="AlphaFoldDB" id="X1AJH0"/>
<sequence>RIIYKLKLIQCEVFLTQIGRKMEWGFFNHLSKSV</sequence>